<keyword evidence="4" id="KW-0472">Membrane</keyword>
<evidence type="ECO:0000256" key="2">
    <source>
        <dbReference type="ARBA" id="ARBA00022692"/>
    </source>
</evidence>
<keyword evidence="3" id="KW-1133">Transmembrane helix</keyword>
<feature type="domain" description="DUF1232" evidence="5">
    <location>
        <begin position="67"/>
        <end position="101"/>
    </location>
</feature>
<dbReference type="STRING" id="1236220.SAMN04488112_12133"/>
<dbReference type="AlphaFoldDB" id="A0A1G6QEK6"/>
<name>A0A1G6QEK6_9BACL</name>
<dbReference type="Proteomes" id="UP000199387">
    <property type="component" value="Unassembled WGS sequence"/>
</dbReference>
<dbReference type="Pfam" id="PF06803">
    <property type="entry name" value="DUF1232"/>
    <property type="match status" value="1"/>
</dbReference>
<comment type="subcellular location">
    <subcellularLocation>
        <location evidence="1">Endomembrane system</location>
        <topology evidence="1">Multi-pass membrane protein</topology>
    </subcellularLocation>
</comment>
<protein>
    <submittedName>
        <fullName evidence="6">Uncharacterized membrane protein YkvA, DUF1232 family</fullName>
    </submittedName>
</protein>
<reference evidence="6 7" key="1">
    <citation type="submission" date="2016-10" db="EMBL/GenBank/DDBJ databases">
        <authorList>
            <person name="de Groot N.N."/>
        </authorList>
    </citation>
    <scope>NUCLEOTIDE SEQUENCE [LARGE SCALE GENOMIC DNA]</scope>
    <source>
        <strain evidence="6 7">DSM 45514</strain>
    </source>
</reference>
<evidence type="ECO:0000256" key="3">
    <source>
        <dbReference type="ARBA" id="ARBA00022989"/>
    </source>
</evidence>
<proteinExistence type="predicted"/>
<evidence type="ECO:0000313" key="6">
    <source>
        <dbReference type="EMBL" id="SDC90900.1"/>
    </source>
</evidence>
<dbReference type="EMBL" id="FMZA01000021">
    <property type="protein sequence ID" value="SDC90900.1"/>
    <property type="molecule type" value="Genomic_DNA"/>
</dbReference>
<dbReference type="InterPro" id="IPR010652">
    <property type="entry name" value="DUF1232"/>
</dbReference>
<keyword evidence="7" id="KW-1185">Reference proteome</keyword>
<evidence type="ECO:0000256" key="1">
    <source>
        <dbReference type="ARBA" id="ARBA00004127"/>
    </source>
</evidence>
<evidence type="ECO:0000256" key="4">
    <source>
        <dbReference type="ARBA" id="ARBA00023136"/>
    </source>
</evidence>
<dbReference type="RefSeq" id="WP_176757997.1">
    <property type="nucleotide sequence ID" value="NZ_FMZA01000021.1"/>
</dbReference>
<evidence type="ECO:0000259" key="5">
    <source>
        <dbReference type="Pfam" id="PF06803"/>
    </source>
</evidence>
<organism evidence="6 7">
    <name type="scientific">Melghirimyces thermohalophilus</name>
    <dbReference type="NCBI Taxonomy" id="1236220"/>
    <lineage>
        <taxon>Bacteria</taxon>
        <taxon>Bacillati</taxon>
        <taxon>Bacillota</taxon>
        <taxon>Bacilli</taxon>
        <taxon>Bacillales</taxon>
        <taxon>Thermoactinomycetaceae</taxon>
        <taxon>Melghirimyces</taxon>
    </lineage>
</organism>
<evidence type="ECO:0000313" key="7">
    <source>
        <dbReference type="Proteomes" id="UP000199387"/>
    </source>
</evidence>
<accession>A0A1G6QEK6</accession>
<keyword evidence="2" id="KW-0812">Transmembrane</keyword>
<sequence length="124" mass="14191">MASNLNQKVERFLKPLKSQAVTPEGKRKILDEFNDKVRRVGGIERVIDKLKLLYHYFRDPETHRAKKALAGAALLYFILPADVIPDLLPGVGYVDDAAAVAMVWKFLSDEMAHYEHRIREKGKE</sequence>
<dbReference type="GO" id="GO:0012505">
    <property type="term" value="C:endomembrane system"/>
    <property type="evidence" value="ECO:0007669"/>
    <property type="project" value="UniProtKB-SubCell"/>
</dbReference>
<gene>
    <name evidence="6" type="ORF">SAMN04488112_12133</name>
</gene>